<evidence type="ECO:0000256" key="6">
    <source>
        <dbReference type="ARBA" id="ARBA00023163"/>
    </source>
</evidence>
<evidence type="ECO:0000256" key="8">
    <source>
        <dbReference type="PROSITE-ProRule" id="PRU00042"/>
    </source>
</evidence>
<dbReference type="InterPro" id="IPR013087">
    <property type="entry name" value="Znf_C2H2_type"/>
</dbReference>
<evidence type="ECO:0000313" key="12">
    <source>
        <dbReference type="Proteomes" id="UP000258309"/>
    </source>
</evidence>
<comment type="caution">
    <text evidence="11">The sequence shown here is derived from an EMBL/GenBank/DDBJ whole genome shotgun (WGS) entry which is preliminary data.</text>
</comment>
<sequence length="921" mass="102629">MSFTHPRRTTKTTSPALTPSPSASSVCPTLNTKMSLRKGATFHSPSSSPDTKTEQYFTVPTLPRRSQSSLEDVVDAHRRRVALTLGDIDRSLASLDDCSSTRRSFPDDADPVPQGVLNHTLDTPATRSYGAIMDGVLTQEPAELSIGRHSLRPRHNNRRASRHHASDSGLGSSIKSELNSEGNAAGAFHDERGAKSIVSASASAITRSAAAHSSTMQELKPLSSRATNRIHEHILKPLLAKPSLKDFHSIVKDCPRRILNKEIVCLRDLEKTLIFMAPVSDFPGLDVVGGVAHWFFRVLKERAKTAALYLDFCLTSIRCIQATVEFLSEREQTRPHDRPYTNGYFVDLVDQIKQYALQVKAAKEKEAKGETLGENDPEPYVTFVPSFLSFYCRPGLGGDDDDAAAAPFSQPLSLSQDQEQGRKQHGQVSGGLRPQHRPSVTIEQLQKIFTKLLHYRTDEVKLHGGYSKNGRPAQLVRVKKNGKAISVVTGEAIDLEEDDDDSKSVIQMKRSLSQEAEDDEAIMRSMARRKRSASASELAPKRCREPGCDREFKRPCDLTKHEKTHSRPWKCPVETCHYHEYGWPTEKEMGRHHNDKHSSSPALYECHFKPCPYRSKRESNCKQHMEKAHGWTYIRSKNNGKNKTKGGQEPNALPTPQTSTIRTPSSEGNTITTPVEQNYDLVSYNDGIMFEATHNSDIGFPEYNQNIDFDLFNPAPSLQIDLSPTSDMNQSLYSSSNNTSPYEMAANTFDLQPYQEFTSNNVDFSLFGENEDLYSANVQLPTPSHELFQRMGSYEQQPGVMSYNPKADPMPHISPVGHGNTMLYTPTSLREVDEDFEDFAPQNQLGADFQLFPSSTGGTVASRAPSTFFGEITGQQFNAPPIPQEFLDFYAQTNVNNTTNGGMAMDWTQDDQFNSGFGGRQ</sequence>
<feature type="region of interest" description="Disordered" evidence="9">
    <location>
        <begin position="148"/>
        <end position="176"/>
    </location>
</feature>
<feature type="non-terminal residue" evidence="11">
    <location>
        <position position="1"/>
    </location>
</feature>
<accession>A0A3E2HKL5</accession>
<evidence type="ECO:0000256" key="1">
    <source>
        <dbReference type="ARBA" id="ARBA00004123"/>
    </source>
</evidence>
<proteinExistence type="predicted"/>
<feature type="region of interest" description="Disordered" evidence="9">
    <location>
        <begin position="1"/>
        <end position="29"/>
    </location>
</feature>
<dbReference type="SMART" id="SM00355">
    <property type="entry name" value="ZnF_C2H2"/>
    <property type="match status" value="3"/>
</dbReference>
<keyword evidence="4" id="KW-0862">Zinc</keyword>
<evidence type="ECO:0000256" key="3">
    <source>
        <dbReference type="ARBA" id="ARBA00022771"/>
    </source>
</evidence>
<dbReference type="AlphaFoldDB" id="A0A3E2HKL5"/>
<evidence type="ECO:0000256" key="5">
    <source>
        <dbReference type="ARBA" id="ARBA00023015"/>
    </source>
</evidence>
<dbReference type="OrthoDB" id="9368434at2759"/>
<keyword evidence="6" id="KW-0804">Transcription</keyword>
<evidence type="ECO:0000256" key="4">
    <source>
        <dbReference type="ARBA" id="ARBA00022833"/>
    </source>
</evidence>
<keyword evidence="2" id="KW-0479">Metal-binding</keyword>
<dbReference type="PANTHER" id="PTHR46179">
    <property type="entry name" value="ZINC FINGER PROTEIN"/>
    <property type="match status" value="1"/>
</dbReference>
<protein>
    <recommendedName>
        <fullName evidence="10">C2H2-type domain-containing protein</fullName>
    </recommendedName>
</protein>
<dbReference type="InterPro" id="IPR051061">
    <property type="entry name" value="Zinc_finger_trans_reg"/>
</dbReference>
<reference evidence="11 12" key="1">
    <citation type="submission" date="2018-05" db="EMBL/GenBank/DDBJ databases">
        <title>Draft genome sequence of Scytalidium lignicola DSM 105466, a ubiquitous saprotrophic fungus.</title>
        <authorList>
            <person name="Buettner E."/>
            <person name="Gebauer A.M."/>
            <person name="Hofrichter M."/>
            <person name="Liers C."/>
            <person name="Kellner H."/>
        </authorList>
    </citation>
    <scope>NUCLEOTIDE SEQUENCE [LARGE SCALE GENOMIC DNA]</scope>
    <source>
        <strain evidence="11 12">DSM 105466</strain>
    </source>
</reference>
<evidence type="ECO:0000313" key="11">
    <source>
        <dbReference type="EMBL" id="RFU33601.1"/>
    </source>
</evidence>
<feature type="non-terminal residue" evidence="11">
    <location>
        <position position="921"/>
    </location>
</feature>
<dbReference type="STRING" id="5539.A0A3E2HKL5"/>
<keyword evidence="7" id="KW-0539">Nucleus</keyword>
<feature type="compositionally biased region" description="Basic residues" evidence="9">
    <location>
        <begin position="149"/>
        <end position="163"/>
    </location>
</feature>
<gene>
    <name evidence="11" type="ORF">B7463_g2742</name>
</gene>
<dbReference type="PROSITE" id="PS50157">
    <property type="entry name" value="ZINC_FINGER_C2H2_2"/>
    <property type="match status" value="1"/>
</dbReference>
<dbReference type="PANTHER" id="PTHR46179:SF13">
    <property type="entry name" value="C2H2-TYPE DOMAIN-CONTAINING PROTEIN"/>
    <property type="match status" value="1"/>
</dbReference>
<feature type="region of interest" description="Disordered" evidence="9">
    <location>
        <begin position="412"/>
        <end position="439"/>
    </location>
</feature>
<dbReference type="Proteomes" id="UP000258309">
    <property type="component" value="Unassembled WGS sequence"/>
</dbReference>
<feature type="compositionally biased region" description="Low complexity" evidence="9">
    <location>
        <begin position="11"/>
        <end position="25"/>
    </location>
</feature>
<evidence type="ECO:0000259" key="10">
    <source>
        <dbReference type="PROSITE" id="PS50157"/>
    </source>
</evidence>
<keyword evidence="3 8" id="KW-0863">Zinc-finger</keyword>
<dbReference type="EMBL" id="NCSJ02000033">
    <property type="protein sequence ID" value="RFU33601.1"/>
    <property type="molecule type" value="Genomic_DNA"/>
</dbReference>
<feature type="compositionally biased region" description="Polar residues" evidence="9">
    <location>
        <begin position="654"/>
        <end position="674"/>
    </location>
</feature>
<feature type="compositionally biased region" description="Basic residues" evidence="9">
    <location>
        <begin position="1"/>
        <end position="10"/>
    </location>
</feature>
<evidence type="ECO:0000256" key="2">
    <source>
        <dbReference type="ARBA" id="ARBA00022723"/>
    </source>
</evidence>
<dbReference type="GO" id="GO:0005634">
    <property type="term" value="C:nucleus"/>
    <property type="evidence" value="ECO:0007669"/>
    <property type="project" value="UniProtKB-SubCell"/>
</dbReference>
<name>A0A3E2HKL5_SCYLI</name>
<dbReference type="OMA" id="PMDINQK"/>
<dbReference type="GO" id="GO:0008270">
    <property type="term" value="F:zinc ion binding"/>
    <property type="evidence" value="ECO:0007669"/>
    <property type="project" value="UniProtKB-KW"/>
</dbReference>
<evidence type="ECO:0000256" key="7">
    <source>
        <dbReference type="ARBA" id="ARBA00023242"/>
    </source>
</evidence>
<keyword evidence="12" id="KW-1185">Reference proteome</keyword>
<feature type="region of interest" description="Disordered" evidence="9">
    <location>
        <begin position="634"/>
        <end position="674"/>
    </location>
</feature>
<dbReference type="GO" id="GO:0006357">
    <property type="term" value="P:regulation of transcription by RNA polymerase II"/>
    <property type="evidence" value="ECO:0007669"/>
    <property type="project" value="TreeGrafter"/>
</dbReference>
<evidence type="ECO:0000256" key="9">
    <source>
        <dbReference type="SAM" id="MobiDB-lite"/>
    </source>
</evidence>
<keyword evidence="5" id="KW-0805">Transcription regulation</keyword>
<dbReference type="PROSITE" id="PS00028">
    <property type="entry name" value="ZINC_FINGER_C2H2_1"/>
    <property type="match status" value="1"/>
</dbReference>
<comment type="subcellular location">
    <subcellularLocation>
        <location evidence="1">Nucleus</location>
    </subcellularLocation>
</comment>
<feature type="region of interest" description="Disordered" evidence="9">
    <location>
        <begin position="97"/>
        <end position="122"/>
    </location>
</feature>
<organism evidence="11 12">
    <name type="scientific">Scytalidium lignicola</name>
    <name type="common">Hyphomycete</name>
    <dbReference type="NCBI Taxonomy" id="5539"/>
    <lineage>
        <taxon>Eukaryota</taxon>
        <taxon>Fungi</taxon>
        <taxon>Dikarya</taxon>
        <taxon>Ascomycota</taxon>
        <taxon>Pezizomycotina</taxon>
        <taxon>Leotiomycetes</taxon>
        <taxon>Leotiomycetes incertae sedis</taxon>
        <taxon>Scytalidium</taxon>
    </lineage>
</organism>
<feature type="domain" description="C2H2-type" evidence="10">
    <location>
        <begin position="541"/>
        <end position="570"/>
    </location>
</feature>